<accession>A0A412I9V3</accession>
<proteinExistence type="predicted"/>
<dbReference type="Proteomes" id="UP000283341">
    <property type="component" value="Unassembled WGS sequence"/>
</dbReference>
<reference evidence="1 2" key="1">
    <citation type="submission" date="2018-08" db="EMBL/GenBank/DDBJ databases">
        <title>A genome reference for cultivated species of the human gut microbiota.</title>
        <authorList>
            <person name="Zou Y."/>
            <person name="Xue W."/>
            <person name="Luo G."/>
        </authorList>
    </citation>
    <scope>NUCLEOTIDE SEQUENCE [LARGE SCALE GENOMIC DNA]</scope>
    <source>
        <strain evidence="1 2">AF22-3AC</strain>
    </source>
</reference>
<name>A0A412I9V3_9BACE</name>
<gene>
    <name evidence="1" type="ORF">DWX97_20965</name>
</gene>
<comment type="caution">
    <text evidence="1">The sequence shown here is derived from an EMBL/GenBank/DDBJ whole genome shotgun (WGS) entry which is preliminary data.</text>
</comment>
<dbReference type="AlphaFoldDB" id="A0A412I9V3"/>
<dbReference type="EMBL" id="QRVJ01000027">
    <property type="protein sequence ID" value="RGS33645.1"/>
    <property type="molecule type" value="Genomic_DNA"/>
</dbReference>
<protein>
    <submittedName>
        <fullName evidence="1">Uncharacterized protein</fullName>
    </submittedName>
</protein>
<evidence type="ECO:0000313" key="2">
    <source>
        <dbReference type="Proteomes" id="UP000283341"/>
    </source>
</evidence>
<sequence>MVFYYGLIIFFVFLCRRLYVMKTKSMQIKFEGQEHQIDANTLINVLIHYQTIITEANKELGGGSKNIELKVNAFEKGSFIVDVSVIESLLKQVFSGDSMSYLSNLCGVVGGVYAAYKILKGKPAQTEDEKNAISIKGDNNTTIINPTIINVYNQRVVREAISKSIETSDSDANVEGLSVNCENTPPVIFKKKEFKEYIYTDFDTEVSMPDEQIEVVDTILTIIGLNFEAGSRWQFLFNGFKIQMIVKDDALMQKIDEGERFGKGDAIRVKMKIVKRYNPQYKAYENKSYKIIEFIEHILAPSQRKLF</sequence>
<organism evidence="1 2">
    <name type="scientific">Bacteroides cellulosilyticus</name>
    <dbReference type="NCBI Taxonomy" id="246787"/>
    <lineage>
        <taxon>Bacteria</taxon>
        <taxon>Pseudomonadati</taxon>
        <taxon>Bacteroidota</taxon>
        <taxon>Bacteroidia</taxon>
        <taxon>Bacteroidales</taxon>
        <taxon>Bacteroidaceae</taxon>
        <taxon>Bacteroides</taxon>
    </lineage>
</organism>
<evidence type="ECO:0000313" key="1">
    <source>
        <dbReference type="EMBL" id="RGS33645.1"/>
    </source>
</evidence>